<dbReference type="InterPro" id="IPR003672">
    <property type="entry name" value="CobN/Mg_chltase"/>
</dbReference>
<gene>
    <name evidence="2" type="primary">cobN</name>
    <name evidence="2" type="ORF">JSE7799_00299</name>
</gene>
<name>A0A0M7B720_9RHOB</name>
<dbReference type="Pfam" id="PF02514">
    <property type="entry name" value="CobN-Mg_chel"/>
    <property type="match status" value="1"/>
</dbReference>
<dbReference type="EC" id="6.6.1.2" evidence="2"/>
<reference evidence="2 3" key="1">
    <citation type="submission" date="2015-09" db="EMBL/GenBank/DDBJ databases">
        <authorList>
            <person name="Jackson K.R."/>
            <person name="Lunt B.L."/>
            <person name="Fisher J.N.B."/>
            <person name="Gardner A.V."/>
            <person name="Bailey M.E."/>
            <person name="Deus L.M."/>
            <person name="Earl A.S."/>
            <person name="Gibby P.D."/>
            <person name="Hartmann K.A."/>
            <person name="Liu J.E."/>
            <person name="Manci A.M."/>
            <person name="Nielsen D.A."/>
            <person name="Solomon M.B."/>
            <person name="Breakwell D.P."/>
            <person name="Burnett S.H."/>
            <person name="Grose J.H."/>
        </authorList>
    </citation>
    <scope>NUCLEOTIDE SEQUENCE [LARGE SCALE GENOMIC DNA]</scope>
    <source>
        <strain evidence="2 3">CECT 7799</strain>
    </source>
</reference>
<dbReference type="AlphaFoldDB" id="A0A0M7B720"/>
<feature type="domain" description="CobN/magnesium chelatase" evidence="1">
    <location>
        <begin position="2"/>
        <end position="105"/>
    </location>
</feature>
<dbReference type="GO" id="GO:0051116">
    <property type="term" value="F:cobaltochelatase activity"/>
    <property type="evidence" value="ECO:0007669"/>
    <property type="project" value="UniProtKB-EC"/>
</dbReference>
<dbReference type="STRING" id="313367.JSE7799_00299"/>
<dbReference type="EMBL" id="CYPR01000017">
    <property type="protein sequence ID" value="CUH15167.1"/>
    <property type="molecule type" value="Genomic_DNA"/>
</dbReference>
<dbReference type="PANTHER" id="PTHR44119:SF4">
    <property type="entry name" value="AEROBIC COBALTOCHELATASE SUBUNIT COBN"/>
    <property type="match status" value="1"/>
</dbReference>
<accession>A0A0M7B720</accession>
<sequence length="121" mass="13348">MIRTLEDEIGRVVRSRVVNPKWIAGVKRHGYKGAFEIAATVDYLFAFAATTGAVRDHHFDLVHEAVLADDDTRDFIADANAPALADIADRLREAIDRGLWTPRSNSARALIERHARPSAAG</sequence>
<organism evidence="2 3">
    <name type="scientific">Jannaschia seosinensis</name>
    <dbReference type="NCBI Taxonomy" id="313367"/>
    <lineage>
        <taxon>Bacteria</taxon>
        <taxon>Pseudomonadati</taxon>
        <taxon>Pseudomonadota</taxon>
        <taxon>Alphaproteobacteria</taxon>
        <taxon>Rhodobacterales</taxon>
        <taxon>Roseobacteraceae</taxon>
        <taxon>Jannaschia</taxon>
    </lineage>
</organism>
<evidence type="ECO:0000313" key="3">
    <source>
        <dbReference type="Proteomes" id="UP000049455"/>
    </source>
</evidence>
<keyword evidence="3" id="KW-1185">Reference proteome</keyword>
<dbReference type="Proteomes" id="UP000049455">
    <property type="component" value="Unassembled WGS sequence"/>
</dbReference>
<keyword evidence="2" id="KW-0436">Ligase</keyword>
<evidence type="ECO:0000313" key="2">
    <source>
        <dbReference type="EMBL" id="CUH15167.1"/>
    </source>
</evidence>
<proteinExistence type="predicted"/>
<protein>
    <submittedName>
        <fullName evidence="2">Aerobic cobaltochelatase subunit CobN</fullName>
        <ecNumber evidence="2">6.6.1.2</ecNumber>
    </submittedName>
</protein>
<evidence type="ECO:0000259" key="1">
    <source>
        <dbReference type="Pfam" id="PF02514"/>
    </source>
</evidence>
<dbReference type="PANTHER" id="PTHR44119">
    <property type="entry name" value="MAGNESIUM-CHELATASE SUBUNIT CHLH, CHLOROPLASTIC"/>
    <property type="match status" value="1"/>
</dbReference>